<protein>
    <recommendedName>
        <fullName evidence="4">Glycosyltransferase RgtA/B/C/D-like domain-containing protein</fullName>
    </recommendedName>
</protein>
<evidence type="ECO:0000313" key="3">
    <source>
        <dbReference type="Proteomes" id="UP000245629"/>
    </source>
</evidence>
<dbReference type="AlphaFoldDB" id="A0A2S2CMN0"/>
<feature type="transmembrane region" description="Helical" evidence="1">
    <location>
        <begin position="301"/>
        <end position="323"/>
    </location>
</feature>
<evidence type="ECO:0000256" key="1">
    <source>
        <dbReference type="SAM" id="Phobius"/>
    </source>
</evidence>
<feature type="transmembrane region" description="Helical" evidence="1">
    <location>
        <begin position="116"/>
        <end position="134"/>
    </location>
</feature>
<dbReference type="KEGG" id="azz:DEW08_05145"/>
<keyword evidence="1" id="KW-0472">Membrane</keyword>
<proteinExistence type="predicted"/>
<dbReference type="Proteomes" id="UP000245629">
    <property type="component" value="Chromosome 1"/>
</dbReference>
<reference evidence="3" key="1">
    <citation type="submission" date="2018-05" db="EMBL/GenBank/DDBJ databases">
        <title>Azospirillum thermophila sp. nov., a novel isolated from hot spring.</title>
        <authorList>
            <person name="Zhao Z."/>
        </authorList>
    </citation>
    <scope>NUCLEOTIDE SEQUENCE [LARGE SCALE GENOMIC DNA]</scope>
    <source>
        <strain evidence="3">CFH 70021</strain>
    </source>
</reference>
<keyword evidence="3" id="KW-1185">Reference proteome</keyword>
<dbReference type="EMBL" id="CP029352">
    <property type="protein sequence ID" value="AWK85630.1"/>
    <property type="molecule type" value="Genomic_DNA"/>
</dbReference>
<feature type="transmembrane region" description="Helical" evidence="1">
    <location>
        <begin position="329"/>
        <end position="348"/>
    </location>
</feature>
<name>A0A2S2CMN0_9PROT</name>
<feature type="transmembrane region" description="Helical" evidence="1">
    <location>
        <begin position="141"/>
        <end position="163"/>
    </location>
</feature>
<feature type="transmembrane region" description="Helical" evidence="1">
    <location>
        <begin position="92"/>
        <end position="110"/>
    </location>
</feature>
<evidence type="ECO:0008006" key="4">
    <source>
        <dbReference type="Google" id="ProtNLM"/>
    </source>
</evidence>
<gene>
    <name evidence="2" type="ORF">DEW08_05145</name>
</gene>
<feature type="transmembrane region" description="Helical" evidence="1">
    <location>
        <begin position="169"/>
        <end position="199"/>
    </location>
</feature>
<feature type="transmembrane region" description="Helical" evidence="1">
    <location>
        <begin position="355"/>
        <end position="376"/>
    </location>
</feature>
<feature type="transmembrane region" description="Helical" evidence="1">
    <location>
        <begin position="211"/>
        <end position="232"/>
    </location>
</feature>
<accession>A0A2S2CMN0</accession>
<organism evidence="2 3">
    <name type="scientific">Azospirillum thermophilum</name>
    <dbReference type="NCBI Taxonomy" id="2202148"/>
    <lineage>
        <taxon>Bacteria</taxon>
        <taxon>Pseudomonadati</taxon>
        <taxon>Pseudomonadota</taxon>
        <taxon>Alphaproteobacteria</taxon>
        <taxon>Rhodospirillales</taxon>
        <taxon>Azospirillaceae</taxon>
        <taxon>Azospirillum</taxon>
    </lineage>
</organism>
<feature type="transmembrane region" description="Helical" evidence="1">
    <location>
        <begin position="275"/>
        <end position="294"/>
    </location>
</feature>
<sequence length="530" mass="58098">MNARTFVGVNGSNTRYILVSLVLLGIALRTFHLLQSRPLWLDEAMIALNIIDRPYSGLLLPLKYDQSAPFLWLLVSKAVTDIFGHGEIALRLLPFACGVSSLLLFSLLAYRHLSLFGAAAAIFLFSVLNSLVYYSGELKQYSVDVLVTVLFMGLLLDHGTALLRSGRGIATLLGLGVAAVLFSHAATFVLLGVGGSLFIRAAVERDRRGMAVAAVIGLVWLAVFAGTLKLVASDSGALIAAMRKYWSEWFLPLDLWNPSHFADAVKILLRLPEGWGFPPSSVTLIVLLSMIGFIRTWRRTPILAVFFVTILAGASLASMLQFYPMTGRFILFLAPAAIYLMAAGLAAASSAAPSLRIPILFCGVLVIGLVTLEAAWQFKRTPAFGREELNKSVAHVAARRQPGDAVYVYYAAVPAFRFYGEPLTRAADGPVVYGRDPRADWNYMLSDFRRICGHRVWFVWSHRTALSGVDEIRLFEFAAANLGRVLSREVYRDAGATLLDLTQSGDCSALSIREPARPWIPDHPGFRPDS</sequence>
<keyword evidence="1" id="KW-1133">Transmembrane helix</keyword>
<evidence type="ECO:0000313" key="2">
    <source>
        <dbReference type="EMBL" id="AWK85630.1"/>
    </source>
</evidence>
<keyword evidence="1" id="KW-0812">Transmembrane</keyword>